<feature type="transmembrane region" description="Helical" evidence="6">
    <location>
        <begin position="43"/>
        <end position="62"/>
    </location>
</feature>
<feature type="transmembrane region" description="Helical" evidence="6">
    <location>
        <begin position="152"/>
        <end position="174"/>
    </location>
</feature>
<evidence type="ECO:0000256" key="5">
    <source>
        <dbReference type="ARBA" id="ARBA00023136"/>
    </source>
</evidence>
<evidence type="ECO:0000313" key="8">
    <source>
        <dbReference type="Proteomes" id="UP001501710"/>
    </source>
</evidence>
<keyword evidence="8" id="KW-1185">Reference proteome</keyword>
<accession>A0ABP8CK55</accession>
<keyword evidence="4 6" id="KW-1133">Transmembrane helix</keyword>
<comment type="caution">
    <text evidence="7">The sequence shown here is derived from an EMBL/GenBank/DDBJ whole genome shotgun (WGS) entry which is preliminary data.</text>
</comment>
<feature type="transmembrane region" description="Helical" evidence="6">
    <location>
        <begin position="109"/>
        <end position="131"/>
    </location>
</feature>
<proteinExistence type="predicted"/>
<feature type="transmembrane region" description="Helical" evidence="6">
    <location>
        <begin position="186"/>
        <end position="205"/>
    </location>
</feature>
<dbReference type="Pfam" id="PF09678">
    <property type="entry name" value="Caa3_CtaG"/>
    <property type="match status" value="1"/>
</dbReference>
<dbReference type="InterPro" id="IPR019108">
    <property type="entry name" value="Caa3_assmbl_CtaG-rel"/>
</dbReference>
<name>A0ABP8CK55_9ACTN</name>
<dbReference type="EMBL" id="BAABAS010000025">
    <property type="protein sequence ID" value="GAA4240310.1"/>
    <property type="molecule type" value="Genomic_DNA"/>
</dbReference>
<evidence type="ECO:0000256" key="4">
    <source>
        <dbReference type="ARBA" id="ARBA00022989"/>
    </source>
</evidence>
<dbReference type="Proteomes" id="UP001501710">
    <property type="component" value="Unassembled WGS sequence"/>
</dbReference>
<comment type="subcellular location">
    <subcellularLocation>
        <location evidence="1">Cell membrane</location>
        <topology evidence="1">Multi-pass membrane protein</topology>
    </subcellularLocation>
</comment>
<feature type="transmembrane region" description="Helical" evidence="6">
    <location>
        <begin position="74"/>
        <end position="97"/>
    </location>
</feature>
<protein>
    <submittedName>
        <fullName evidence="7">Cytochrome c oxidase assembly protein</fullName>
    </submittedName>
</protein>
<evidence type="ECO:0000313" key="7">
    <source>
        <dbReference type="EMBL" id="GAA4240310.1"/>
    </source>
</evidence>
<gene>
    <name evidence="7" type="ORF">GCM10022254_64460</name>
</gene>
<feature type="transmembrane region" description="Helical" evidence="6">
    <location>
        <begin position="226"/>
        <end position="252"/>
    </location>
</feature>
<evidence type="ECO:0000256" key="6">
    <source>
        <dbReference type="SAM" id="Phobius"/>
    </source>
</evidence>
<evidence type="ECO:0000256" key="3">
    <source>
        <dbReference type="ARBA" id="ARBA00022692"/>
    </source>
</evidence>
<sequence length="333" mass="36511">MIASTPPPMPGMDTMHMSGPMWMPTAPPTLERLLAWHPQPLPLEPAVCLVALTAYALAVVRLHRRGDRWPPLRTAAWIAGVATGSAVTCTGVGGYGMELFSVHMVQHMVLSMLTPVLLLLGAPLTLALRALPAGRGRAVPRELLVGLLHSRFTRIISSPLFTLPLFIASLYGLYFTPLFDLAMRSWLGHEIMLVHFVAVGLLFFWPIVGADPAPHRPPHPLRMLELFIGMPFHAFFGIAVMMSTTPVAAFFAHPPASWGMDAVSDQTTGGGIAWAFGEVPTMLVLAALFAQWFRDDTRRAARADRQADRDQGTELARYNAYLSRLSASDSRDR</sequence>
<organism evidence="7 8">
    <name type="scientific">Actinomadura meridiana</name>
    <dbReference type="NCBI Taxonomy" id="559626"/>
    <lineage>
        <taxon>Bacteria</taxon>
        <taxon>Bacillati</taxon>
        <taxon>Actinomycetota</taxon>
        <taxon>Actinomycetes</taxon>
        <taxon>Streptosporangiales</taxon>
        <taxon>Thermomonosporaceae</taxon>
        <taxon>Actinomadura</taxon>
    </lineage>
</organism>
<evidence type="ECO:0000256" key="1">
    <source>
        <dbReference type="ARBA" id="ARBA00004651"/>
    </source>
</evidence>
<keyword evidence="5 6" id="KW-0472">Membrane</keyword>
<feature type="transmembrane region" description="Helical" evidence="6">
    <location>
        <begin position="272"/>
        <end position="293"/>
    </location>
</feature>
<reference evidence="8" key="1">
    <citation type="journal article" date="2019" name="Int. J. Syst. Evol. Microbiol.">
        <title>The Global Catalogue of Microorganisms (GCM) 10K type strain sequencing project: providing services to taxonomists for standard genome sequencing and annotation.</title>
        <authorList>
            <consortium name="The Broad Institute Genomics Platform"/>
            <consortium name="The Broad Institute Genome Sequencing Center for Infectious Disease"/>
            <person name="Wu L."/>
            <person name="Ma J."/>
        </authorList>
    </citation>
    <scope>NUCLEOTIDE SEQUENCE [LARGE SCALE GENOMIC DNA]</scope>
    <source>
        <strain evidence="8">JCM 17440</strain>
    </source>
</reference>
<evidence type="ECO:0000256" key="2">
    <source>
        <dbReference type="ARBA" id="ARBA00022475"/>
    </source>
</evidence>
<keyword evidence="3 6" id="KW-0812">Transmembrane</keyword>
<keyword evidence="2" id="KW-1003">Cell membrane</keyword>